<evidence type="ECO:0000313" key="1">
    <source>
        <dbReference type="EMBL" id="PHN04656.1"/>
    </source>
</evidence>
<dbReference type="Proteomes" id="UP000223913">
    <property type="component" value="Unassembled WGS sequence"/>
</dbReference>
<dbReference type="EMBL" id="PDUD01000024">
    <property type="protein sequence ID" value="PHN04656.1"/>
    <property type="molecule type" value="Genomic_DNA"/>
</dbReference>
<organism evidence="1 2">
    <name type="scientific">Flavilitoribacter nigricans (strain ATCC 23147 / DSM 23189 / NBRC 102662 / NCIMB 1420 / SS-2)</name>
    <name type="common">Lewinella nigricans</name>
    <dbReference type="NCBI Taxonomy" id="1122177"/>
    <lineage>
        <taxon>Bacteria</taxon>
        <taxon>Pseudomonadati</taxon>
        <taxon>Bacteroidota</taxon>
        <taxon>Saprospiria</taxon>
        <taxon>Saprospirales</taxon>
        <taxon>Lewinellaceae</taxon>
        <taxon>Flavilitoribacter</taxon>
    </lineage>
</organism>
<comment type="caution">
    <text evidence="1">The sequence shown here is derived from an EMBL/GenBank/DDBJ whole genome shotgun (WGS) entry which is preliminary data.</text>
</comment>
<dbReference type="Gene3D" id="2.60.120.560">
    <property type="entry name" value="Exo-inulinase, domain 1"/>
    <property type="match status" value="1"/>
</dbReference>
<protein>
    <recommendedName>
        <fullName evidence="3">DUF1080 domain-containing protein</fullName>
    </recommendedName>
</protein>
<accession>A0A2D0N8D5</accession>
<dbReference type="OrthoDB" id="9770043at2"/>
<keyword evidence="2" id="KW-1185">Reference proteome</keyword>
<name>A0A2D0N8D5_FLAN2</name>
<sequence>MHPRLRYFPQQIPLVFLFSLFTTLGLQAQDYPLLYENDFEHGMSMQDFDFTDPSAWRLSDTLDNQSMELFGKSQYAPRVRSPLNIAMLNKVKVGNFVLEVKLKQTGREYGHRDMCLFFAMKDPANFYYVHMASIADPNAHNIFIVNDEPRRNIAKKTTDGIRWGKAWNTVRIERNVETGTIKVYFNDMNEPIMEAEDTHFNAGYIGFGSFDDTGMVDNIKLWGEVAGGKTDFFRQ</sequence>
<proteinExistence type="predicted"/>
<gene>
    <name evidence="1" type="ORF">CRP01_19240</name>
</gene>
<evidence type="ECO:0000313" key="2">
    <source>
        <dbReference type="Proteomes" id="UP000223913"/>
    </source>
</evidence>
<evidence type="ECO:0008006" key="3">
    <source>
        <dbReference type="Google" id="ProtNLM"/>
    </source>
</evidence>
<dbReference type="RefSeq" id="WP_099151716.1">
    <property type="nucleotide sequence ID" value="NZ_PDUD01000024.1"/>
</dbReference>
<reference evidence="1 2" key="1">
    <citation type="submission" date="2017-10" db="EMBL/GenBank/DDBJ databases">
        <title>The draft genome sequence of Lewinella nigricans NBRC 102662.</title>
        <authorList>
            <person name="Wang K."/>
        </authorList>
    </citation>
    <scope>NUCLEOTIDE SEQUENCE [LARGE SCALE GENOMIC DNA]</scope>
    <source>
        <strain evidence="1 2">NBRC 102662</strain>
    </source>
</reference>
<dbReference type="AlphaFoldDB" id="A0A2D0N8D5"/>